<dbReference type="InterPro" id="IPR004500">
    <property type="entry name" value="Pro-tRNA-synth_IIa_bac-type"/>
</dbReference>
<proteinExistence type="inferred from homology"/>
<reference evidence="12 13" key="1">
    <citation type="submission" date="2023-07" db="EMBL/GenBank/DDBJ databases">
        <title>Novel Shewanella species isolated from Baltic Sea sediments.</title>
        <authorList>
            <person name="Martin-Rodriguez A.J."/>
        </authorList>
    </citation>
    <scope>NUCLEOTIDE SEQUENCE [LARGE SCALE GENOMIC DNA]</scope>
    <source>
        <strain evidence="12 13">SP2S1-2</strain>
    </source>
</reference>
<dbReference type="InterPro" id="IPR004154">
    <property type="entry name" value="Anticodon-bd"/>
</dbReference>
<dbReference type="RefSeq" id="WP_311898061.1">
    <property type="nucleotide sequence ID" value="NZ_JAUOES010000002.1"/>
</dbReference>
<dbReference type="PANTHER" id="PTHR42753">
    <property type="entry name" value="MITOCHONDRIAL RIBOSOME PROTEIN L39/PROLYL-TRNA LIGASE FAMILY MEMBER"/>
    <property type="match status" value="1"/>
</dbReference>
<evidence type="ECO:0000259" key="11">
    <source>
        <dbReference type="PROSITE" id="PS50862"/>
    </source>
</evidence>
<organism evidence="12 13">
    <name type="scientific">Shewanella scandinavica</name>
    <dbReference type="NCBI Taxonomy" id="3063538"/>
    <lineage>
        <taxon>Bacteria</taxon>
        <taxon>Pseudomonadati</taxon>
        <taxon>Pseudomonadota</taxon>
        <taxon>Gammaproteobacteria</taxon>
        <taxon>Alteromonadales</taxon>
        <taxon>Shewanellaceae</taxon>
        <taxon>Shewanella</taxon>
    </lineage>
</organism>
<keyword evidence="3 10" id="KW-0963">Cytoplasm</keyword>
<dbReference type="InterPro" id="IPR045864">
    <property type="entry name" value="aa-tRNA-synth_II/BPL/LPL"/>
</dbReference>
<dbReference type="PIRSF" id="PIRSF001535">
    <property type="entry name" value="ProRS_1"/>
    <property type="match status" value="1"/>
</dbReference>
<dbReference type="Gene3D" id="3.90.960.10">
    <property type="entry name" value="YbaK/aminoacyl-tRNA synthetase-associated domain"/>
    <property type="match status" value="1"/>
</dbReference>
<evidence type="ECO:0000313" key="12">
    <source>
        <dbReference type="EMBL" id="MDT3279011.1"/>
    </source>
</evidence>
<dbReference type="InterPro" id="IPR002316">
    <property type="entry name" value="Pro-tRNA-ligase_IIa"/>
</dbReference>
<dbReference type="GO" id="GO:0004827">
    <property type="term" value="F:proline-tRNA ligase activity"/>
    <property type="evidence" value="ECO:0007669"/>
    <property type="project" value="UniProtKB-EC"/>
</dbReference>
<dbReference type="EC" id="6.1.1.15" evidence="10"/>
<keyword evidence="4 10" id="KW-0436">Ligase</keyword>
<dbReference type="InterPro" id="IPR007214">
    <property type="entry name" value="YbaK/aa-tRNA-synth-assoc-dom"/>
</dbReference>
<evidence type="ECO:0000256" key="5">
    <source>
        <dbReference type="ARBA" id="ARBA00022741"/>
    </source>
</evidence>
<dbReference type="PRINTS" id="PR01046">
    <property type="entry name" value="TRNASYNTHPRO"/>
</dbReference>
<evidence type="ECO:0000256" key="10">
    <source>
        <dbReference type="HAMAP-Rule" id="MF_01569"/>
    </source>
</evidence>
<dbReference type="CDD" id="cd04334">
    <property type="entry name" value="ProRS-INS"/>
    <property type="match status" value="1"/>
</dbReference>
<dbReference type="Proteomes" id="UP001249505">
    <property type="component" value="Unassembled WGS sequence"/>
</dbReference>
<dbReference type="SUPFAM" id="SSF52954">
    <property type="entry name" value="Class II aaRS ABD-related"/>
    <property type="match status" value="1"/>
</dbReference>
<evidence type="ECO:0000256" key="2">
    <source>
        <dbReference type="ARBA" id="ARBA00011738"/>
    </source>
</evidence>
<dbReference type="SUPFAM" id="SSF55826">
    <property type="entry name" value="YbaK/ProRS associated domain"/>
    <property type="match status" value="1"/>
</dbReference>
<dbReference type="InterPro" id="IPR023717">
    <property type="entry name" value="Pro-tRNA-Synthase_IIa_type1"/>
</dbReference>
<sequence>MRVSKYLLSTQKETPANAEVISHQLMLRAGMIRRNASGLYSYLPTGLRVLRKVEAIVREEMNKAGAIEILMPMVQPADLWVETGRWEKFGPELLRFKDRHNRDFVLGPTHEEVITDLIRKEVSSYKQLPLNLYQIQTKFRDEVRPRFGMMRSREFLMKDAYSFHLDVDTMNETYEAMYNAYSNILTRMGLAFRPVLADTGSIGGSMSHEFHVLAQSGEDLIAYSTGSDYAANIEKAESPVPTEPRGAATEELRLVDTPNAKTIAELVEQFDLDITKTVKTLIVVGASEATPLVALIVRGDHELNEVKADKLDLVASPVEMASEALIRDAIGAGPGSLGPIGLNIPIVIDHSVSVMNDFAAGANVDDKHYFGINWERDLPTAQVADIRNVVEGEPTPDGSGTYAMARGIEVGHIFQLGTNYSKSMNATVLDENGKSQVLLMGCYGVGVSRIVAAAIEQNFDDRGIIWPEAIAPFSVGILPMNMHKSHRVTDIAEQLYKDLNEAGIDVLLDDRKERPGVMFADMELIGIPHTVVIGDRNIDAGVFEYKNRRTGEKQDIPFDQLLDFLKNAVKG</sequence>
<dbReference type="InterPro" id="IPR050062">
    <property type="entry name" value="Pro-tRNA_synthetase"/>
</dbReference>
<keyword evidence="7 10" id="KW-0648">Protein biosynthesis</keyword>
<dbReference type="InterPro" id="IPR036754">
    <property type="entry name" value="YbaK/aa-tRNA-synt-asso_dom_sf"/>
</dbReference>
<evidence type="ECO:0000256" key="3">
    <source>
        <dbReference type="ARBA" id="ARBA00022490"/>
    </source>
</evidence>
<comment type="caution">
    <text evidence="12">The sequence shown here is derived from an EMBL/GenBank/DDBJ whole genome shotgun (WGS) entry which is preliminary data.</text>
</comment>
<comment type="domain">
    <text evidence="10">Consists of three domains: the N-terminal catalytic domain, the editing domain and the C-terminal anticodon-binding domain.</text>
</comment>
<comment type="similarity">
    <text evidence="10">Belongs to the class-II aminoacyl-tRNA synthetase family. ProS type 1 subfamily.</text>
</comment>
<evidence type="ECO:0000256" key="7">
    <source>
        <dbReference type="ARBA" id="ARBA00022917"/>
    </source>
</evidence>
<comment type="subcellular location">
    <subcellularLocation>
        <location evidence="1 10">Cytoplasm</location>
    </subcellularLocation>
</comment>
<protein>
    <recommendedName>
        <fullName evidence="10">Proline--tRNA ligase</fullName>
        <ecNumber evidence="10">6.1.1.15</ecNumber>
    </recommendedName>
    <alternativeName>
        <fullName evidence="10">Prolyl-tRNA synthetase</fullName>
        <shortName evidence="10">ProRS</shortName>
    </alternativeName>
</protein>
<dbReference type="PANTHER" id="PTHR42753:SF2">
    <property type="entry name" value="PROLINE--TRNA LIGASE"/>
    <property type="match status" value="1"/>
</dbReference>
<comment type="catalytic activity">
    <reaction evidence="9 10">
        <text>tRNA(Pro) + L-proline + ATP = L-prolyl-tRNA(Pro) + AMP + diphosphate</text>
        <dbReference type="Rhea" id="RHEA:14305"/>
        <dbReference type="Rhea" id="RHEA-COMP:9700"/>
        <dbReference type="Rhea" id="RHEA-COMP:9702"/>
        <dbReference type="ChEBI" id="CHEBI:30616"/>
        <dbReference type="ChEBI" id="CHEBI:33019"/>
        <dbReference type="ChEBI" id="CHEBI:60039"/>
        <dbReference type="ChEBI" id="CHEBI:78442"/>
        <dbReference type="ChEBI" id="CHEBI:78532"/>
        <dbReference type="ChEBI" id="CHEBI:456215"/>
        <dbReference type="EC" id="6.1.1.15"/>
    </reaction>
</comment>
<dbReference type="CDD" id="cd00861">
    <property type="entry name" value="ProRS_anticodon_short"/>
    <property type="match status" value="1"/>
</dbReference>
<evidence type="ECO:0000256" key="1">
    <source>
        <dbReference type="ARBA" id="ARBA00004496"/>
    </source>
</evidence>
<dbReference type="EMBL" id="JAUOES010000002">
    <property type="protein sequence ID" value="MDT3279011.1"/>
    <property type="molecule type" value="Genomic_DNA"/>
</dbReference>
<dbReference type="Pfam" id="PF00587">
    <property type="entry name" value="tRNA-synt_2b"/>
    <property type="match status" value="1"/>
</dbReference>
<dbReference type="HAMAP" id="MF_01569">
    <property type="entry name" value="Pro_tRNA_synth_type1"/>
    <property type="match status" value="1"/>
</dbReference>
<dbReference type="InterPro" id="IPR033730">
    <property type="entry name" value="ProRS_core_prok"/>
</dbReference>
<evidence type="ECO:0000256" key="4">
    <source>
        <dbReference type="ARBA" id="ARBA00022598"/>
    </source>
</evidence>
<comment type="subunit">
    <text evidence="2 10">Homodimer.</text>
</comment>
<dbReference type="Gene3D" id="3.40.50.800">
    <property type="entry name" value="Anticodon-binding domain"/>
    <property type="match status" value="1"/>
</dbReference>
<keyword evidence="13" id="KW-1185">Reference proteome</keyword>
<accession>A0ABU3FUG2</accession>
<comment type="function">
    <text evidence="10">Catalyzes the attachment of proline to tRNA(Pro) in a two-step reaction: proline is first activated by ATP to form Pro-AMP and then transferred to the acceptor end of tRNA(Pro). As ProRS can inadvertently accommodate and process non-cognate amino acids such as alanine and cysteine, to avoid such errors it has two additional distinct editing activities against alanine. One activity is designated as 'pretransfer' editing and involves the tRNA(Pro)-independent hydrolysis of activated Ala-AMP. The other activity is designated 'posttransfer' editing and involves deacylation of mischarged Ala-tRNA(Pro). The misacylated Cys-tRNA(Pro) is not edited by ProRS.</text>
</comment>
<dbReference type="SUPFAM" id="SSF55681">
    <property type="entry name" value="Class II aaRS and biotin synthetases"/>
    <property type="match status" value="1"/>
</dbReference>
<evidence type="ECO:0000256" key="6">
    <source>
        <dbReference type="ARBA" id="ARBA00022840"/>
    </source>
</evidence>
<dbReference type="NCBIfam" id="NF006625">
    <property type="entry name" value="PRK09194.1"/>
    <property type="match status" value="1"/>
</dbReference>
<keyword evidence="8 10" id="KW-0030">Aminoacyl-tRNA synthetase</keyword>
<gene>
    <name evidence="10" type="primary">proS</name>
    <name evidence="12" type="ORF">Q4Q50_01670</name>
</gene>
<dbReference type="NCBIfam" id="TIGR00409">
    <property type="entry name" value="proS_fam_II"/>
    <property type="match status" value="1"/>
</dbReference>
<evidence type="ECO:0000256" key="8">
    <source>
        <dbReference type="ARBA" id="ARBA00023146"/>
    </source>
</evidence>
<feature type="domain" description="Aminoacyl-transfer RNA synthetases class-II family profile" evidence="11">
    <location>
        <begin position="38"/>
        <end position="467"/>
    </location>
</feature>
<dbReference type="Gene3D" id="3.30.930.10">
    <property type="entry name" value="Bira Bifunctional Protein, Domain 2"/>
    <property type="match status" value="2"/>
</dbReference>
<dbReference type="Pfam" id="PF04073">
    <property type="entry name" value="tRNA_edit"/>
    <property type="match status" value="1"/>
</dbReference>
<evidence type="ECO:0000313" key="13">
    <source>
        <dbReference type="Proteomes" id="UP001249505"/>
    </source>
</evidence>
<dbReference type="InterPro" id="IPR044140">
    <property type="entry name" value="ProRS_anticodon_short"/>
</dbReference>
<dbReference type="InterPro" id="IPR006195">
    <property type="entry name" value="aa-tRNA-synth_II"/>
</dbReference>
<dbReference type="CDD" id="cd00779">
    <property type="entry name" value="ProRS_core_prok"/>
    <property type="match status" value="1"/>
</dbReference>
<dbReference type="PROSITE" id="PS50862">
    <property type="entry name" value="AA_TRNA_LIGASE_II"/>
    <property type="match status" value="1"/>
</dbReference>
<name>A0ABU3FUG2_9GAMM</name>
<dbReference type="Pfam" id="PF03129">
    <property type="entry name" value="HGTP_anticodon"/>
    <property type="match status" value="1"/>
</dbReference>
<dbReference type="InterPro" id="IPR036621">
    <property type="entry name" value="Anticodon-bd_dom_sf"/>
</dbReference>
<keyword evidence="6 10" id="KW-0067">ATP-binding</keyword>
<evidence type="ECO:0000256" key="9">
    <source>
        <dbReference type="ARBA" id="ARBA00047671"/>
    </source>
</evidence>
<keyword evidence="5 10" id="KW-0547">Nucleotide-binding</keyword>
<dbReference type="InterPro" id="IPR002314">
    <property type="entry name" value="aa-tRNA-synt_IIb"/>
</dbReference>